<evidence type="ECO:0000259" key="1">
    <source>
        <dbReference type="PROSITE" id="PS50943"/>
    </source>
</evidence>
<dbReference type="GO" id="GO:0003677">
    <property type="term" value="F:DNA binding"/>
    <property type="evidence" value="ECO:0007669"/>
    <property type="project" value="InterPro"/>
</dbReference>
<comment type="caution">
    <text evidence="2">The sequence shown here is derived from an EMBL/GenBank/DDBJ whole genome shotgun (WGS) entry which is preliminary data.</text>
</comment>
<dbReference type="Proteomes" id="UP000215596">
    <property type="component" value="Unassembled WGS sequence"/>
</dbReference>
<dbReference type="AlphaFoldDB" id="A0A268EJ66"/>
<feature type="domain" description="HTH cro/C1-type" evidence="1">
    <location>
        <begin position="12"/>
        <end position="66"/>
    </location>
</feature>
<name>A0A268EJ66_9BACL</name>
<dbReference type="InterPro" id="IPR010982">
    <property type="entry name" value="Lambda_DNA-bd_dom_sf"/>
</dbReference>
<dbReference type="EMBL" id="NPBY01000070">
    <property type="protein sequence ID" value="PAD73177.1"/>
    <property type="molecule type" value="Genomic_DNA"/>
</dbReference>
<proteinExistence type="predicted"/>
<protein>
    <submittedName>
        <fullName evidence="2">Transcriptional regulator</fullName>
    </submittedName>
</protein>
<organism evidence="2 3">
    <name type="scientific">Paenibacillus campinasensis</name>
    <dbReference type="NCBI Taxonomy" id="66347"/>
    <lineage>
        <taxon>Bacteria</taxon>
        <taxon>Bacillati</taxon>
        <taxon>Bacillota</taxon>
        <taxon>Bacilli</taxon>
        <taxon>Bacillales</taxon>
        <taxon>Paenibacillaceae</taxon>
        <taxon>Paenibacillus</taxon>
    </lineage>
</organism>
<reference evidence="2 3" key="1">
    <citation type="submission" date="2017-07" db="EMBL/GenBank/DDBJ databases">
        <title>Isolation and whole genome analysis of endospore-forming bacteria from heroin.</title>
        <authorList>
            <person name="Kalinowski J."/>
            <person name="Ahrens B."/>
            <person name="Al-Dilaimi A."/>
            <person name="Winkler A."/>
            <person name="Wibberg D."/>
            <person name="Schleenbecker U."/>
            <person name="Ruckert C."/>
            <person name="Wolfel R."/>
            <person name="Grass G."/>
        </authorList>
    </citation>
    <scope>NUCLEOTIDE SEQUENCE [LARGE SCALE GENOMIC DNA]</scope>
    <source>
        <strain evidence="2 3">7537-G1</strain>
    </source>
</reference>
<dbReference type="Gene3D" id="1.10.260.40">
    <property type="entry name" value="lambda repressor-like DNA-binding domains"/>
    <property type="match status" value="1"/>
</dbReference>
<sequence>MVPTDFTISTALLRYMEENHVSISAFAAKSGVNSGTLSRFLHAQLQLSVASLDAITRAMGLEEGHFYAAYVKESTANWRRLGPYIIRCAEIGKLDCIEQAAGMLTEHLSYSDQLFDCAEELYHQGYAEAALILYTKVAESEKYQHSERLSWCQYRIFTSSLNADQEHNLNCAIQFEPYVRRLPEALQLDGLKDLANILLSLRKWDKARGYAQEMGRIARMRYNAKHHASKTKRSVIEPAKPLFGYILYSDLILGSIAAEHADYELALEYVSRYEEHSWVVESDEAAEDTKQQFKVWATANRYLYQLMMGKVEVLDAYMAYISSHENEILRALFNIVQAANRYQFEIERYLEPNEHLIAAFLQDKSATGTYTGQMIDDGFAIFLADVGEYYLRQQNTSKGIGYLLDALEVSYQIRNPVNVMRCKTILEHLRSKLSHADLERYEAIRQSRRSSGMLVI</sequence>
<evidence type="ECO:0000313" key="3">
    <source>
        <dbReference type="Proteomes" id="UP000215596"/>
    </source>
</evidence>
<dbReference type="InterPro" id="IPR001387">
    <property type="entry name" value="Cro/C1-type_HTH"/>
</dbReference>
<gene>
    <name evidence="2" type="ORF">CHH67_20710</name>
</gene>
<evidence type="ECO:0000313" key="2">
    <source>
        <dbReference type="EMBL" id="PAD73177.1"/>
    </source>
</evidence>
<dbReference type="SUPFAM" id="SSF47413">
    <property type="entry name" value="lambda repressor-like DNA-binding domains"/>
    <property type="match status" value="1"/>
</dbReference>
<dbReference type="PROSITE" id="PS50943">
    <property type="entry name" value="HTH_CROC1"/>
    <property type="match status" value="1"/>
</dbReference>
<dbReference type="OrthoDB" id="2533829at2"/>
<dbReference type="SMART" id="SM00530">
    <property type="entry name" value="HTH_XRE"/>
    <property type="match status" value="1"/>
</dbReference>
<dbReference type="RefSeq" id="WP_095267285.1">
    <property type="nucleotide sequence ID" value="NZ_NPBY01000070.1"/>
</dbReference>
<accession>A0A268EJ66</accession>